<sequence length="162" mass="18075">MDSIMEKVIKSIDDTEAMVQVDDSSNKRLRIDGSSHSIEGSSSKLILRKIGKRLVTFEKESTPPIPLAQHKTQDESATTPADLSPLAQSLPSTLTPHFALFMLPSLTSRPIQPSFPSVEALELLPWRDHFVVGQPLFSSIEIIQRWERDLPQALRECTLPTS</sequence>
<proteinExistence type="predicted"/>
<protein>
    <submittedName>
        <fullName evidence="2">Uncharacterized protein</fullName>
    </submittedName>
</protein>
<gene>
    <name evidence="2" type="ORF">GOBAR_AA14588</name>
</gene>
<organism evidence="2 3">
    <name type="scientific">Gossypium barbadense</name>
    <name type="common">Sea Island cotton</name>
    <name type="synonym">Hibiscus barbadensis</name>
    <dbReference type="NCBI Taxonomy" id="3634"/>
    <lineage>
        <taxon>Eukaryota</taxon>
        <taxon>Viridiplantae</taxon>
        <taxon>Streptophyta</taxon>
        <taxon>Embryophyta</taxon>
        <taxon>Tracheophyta</taxon>
        <taxon>Spermatophyta</taxon>
        <taxon>Magnoliopsida</taxon>
        <taxon>eudicotyledons</taxon>
        <taxon>Gunneridae</taxon>
        <taxon>Pentapetalae</taxon>
        <taxon>rosids</taxon>
        <taxon>malvids</taxon>
        <taxon>Malvales</taxon>
        <taxon>Malvaceae</taxon>
        <taxon>Malvoideae</taxon>
        <taxon>Gossypium</taxon>
    </lineage>
</organism>
<dbReference type="EMBL" id="KZ664349">
    <property type="protein sequence ID" value="PPS06071.1"/>
    <property type="molecule type" value="Genomic_DNA"/>
</dbReference>
<dbReference type="OrthoDB" id="10555136at2759"/>
<evidence type="ECO:0000256" key="1">
    <source>
        <dbReference type="SAM" id="MobiDB-lite"/>
    </source>
</evidence>
<dbReference type="AlphaFoldDB" id="A0A2P5XRV4"/>
<accession>A0A2P5XRV4</accession>
<evidence type="ECO:0000313" key="3">
    <source>
        <dbReference type="Proteomes" id="UP000239757"/>
    </source>
</evidence>
<reference evidence="2 3" key="1">
    <citation type="submission" date="2015-01" db="EMBL/GenBank/DDBJ databases">
        <title>Genome of allotetraploid Gossypium barbadense reveals genomic plasticity and fiber elongation in cotton evolution.</title>
        <authorList>
            <person name="Chen X."/>
            <person name="Liu X."/>
            <person name="Zhao B."/>
            <person name="Zheng H."/>
            <person name="Hu Y."/>
            <person name="Lu G."/>
            <person name="Yang C."/>
            <person name="Chen J."/>
            <person name="Shan C."/>
            <person name="Zhang L."/>
            <person name="Zhou Y."/>
            <person name="Wang L."/>
            <person name="Guo W."/>
            <person name="Bai Y."/>
            <person name="Ruan J."/>
            <person name="Shangguan X."/>
            <person name="Mao Y."/>
            <person name="Jiang J."/>
            <person name="Zhu Y."/>
            <person name="Lei J."/>
            <person name="Kang H."/>
            <person name="Chen S."/>
            <person name="He X."/>
            <person name="Wang R."/>
            <person name="Wang Y."/>
            <person name="Chen J."/>
            <person name="Wang L."/>
            <person name="Yu S."/>
            <person name="Wang B."/>
            <person name="Wei J."/>
            <person name="Song S."/>
            <person name="Lu X."/>
            <person name="Gao Z."/>
            <person name="Gu W."/>
            <person name="Deng X."/>
            <person name="Ma D."/>
            <person name="Wang S."/>
            <person name="Liang W."/>
            <person name="Fang L."/>
            <person name="Cai C."/>
            <person name="Zhu X."/>
            <person name="Zhou B."/>
            <person name="Zhang Y."/>
            <person name="Chen Z."/>
            <person name="Xu S."/>
            <person name="Zhu R."/>
            <person name="Wang S."/>
            <person name="Zhang T."/>
            <person name="Zhao G."/>
        </authorList>
    </citation>
    <scope>NUCLEOTIDE SEQUENCE [LARGE SCALE GENOMIC DNA]</scope>
    <source>
        <strain evidence="3">cv. Xinhai21</strain>
        <tissue evidence="2">Leaf</tissue>
    </source>
</reference>
<evidence type="ECO:0000313" key="2">
    <source>
        <dbReference type="EMBL" id="PPS06071.1"/>
    </source>
</evidence>
<feature type="region of interest" description="Disordered" evidence="1">
    <location>
        <begin position="61"/>
        <end position="86"/>
    </location>
</feature>
<name>A0A2P5XRV4_GOSBA</name>
<feature type="compositionally biased region" description="Polar residues" evidence="1">
    <location>
        <begin position="75"/>
        <end position="86"/>
    </location>
</feature>
<dbReference type="Proteomes" id="UP000239757">
    <property type="component" value="Unassembled WGS sequence"/>
</dbReference>